<proteinExistence type="predicted"/>
<organism evidence="1 2">
    <name type="scientific">Dothistroma septosporum (strain NZE10 / CBS 128990)</name>
    <name type="common">Red band needle blight fungus</name>
    <name type="synonym">Mycosphaerella pini</name>
    <dbReference type="NCBI Taxonomy" id="675120"/>
    <lineage>
        <taxon>Eukaryota</taxon>
        <taxon>Fungi</taxon>
        <taxon>Dikarya</taxon>
        <taxon>Ascomycota</taxon>
        <taxon>Pezizomycotina</taxon>
        <taxon>Dothideomycetes</taxon>
        <taxon>Dothideomycetidae</taxon>
        <taxon>Mycosphaerellales</taxon>
        <taxon>Mycosphaerellaceae</taxon>
        <taxon>Dothistroma</taxon>
    </lineage>
</organism>
<name>N1PK39_DOTSN</name>
<keyword evidence="2" id="KW-1185">Reference proteome</keyword>
<dbReference type="EMBL" id="KB446542">
    <property type="protein sequence ID" value="EME41656.1"/>
    <property type="molecule type" value="Genomic_DNA"/>
</dbReference>
<dbReference type="Proteomes" id="UP000016933">
    <property type="component" value="Unassembled WGS sequence"/>
</dbReference>
<protein>
    <submittedName>
        <fullName evidence="1">Uncharacterized protein</fullName>
    </submittedName>
</protein>
<reference evidence="2" key="1">
    <citation type="journal article" date="2012" name="PLoS Genet.">
        <title>The genomes of the fungal plant pathogens Cladosporium fulvum and Dothistroma septosporum reveal adaptation to different hosts and lifestyles but also signatures of common ancestry.</title>
        <authorList>
            <person name="de Wit P.J.G.M."/>
            <person name="van der Burgt A."/>
            <person name="Oekmen B."/>
            <person name="Stergiopoulos I."/>
            <person name="Abd-Elsalam K.A."/>
            <person name="Aerts A.L."/>
            <person name="Bahkali A.H."/>
            <person name="Beenen H.G."/>
            <person name="Chettri P."/>
            <person name="Cox M.P."/>
            <person name="Datema E."/>
            <person name="de Vries R.P."/>
            <person name="Dhillon B."/>
            <person name="Ganley A.R."/>
            <person name="Griffiths S.A."/>
            <person name="Guo Y."/>
            <person name="Hamelin R.C."/>
            <person name="Henrissat B."/>
            <person name="Kabir M.S."/>
            <person name="Jashni M.K."/>
            <person name="Kema G."/>
            <person name="Klaubauf S."/>
            <person name="Lapidus A."/>
            <person name="Levasseur A."/>
            <person name="Lindquist E."/>
            <person name="Mehrabi R."/>
            <person name="Ohm R.A."/>
            <person name="Owen T.J."/>
            <person name="Salamov A."/>
            <person name="Schwelm A."/>
            <person name="Schijlen E."/>
            <person name="Sun H."/>
            <person name="van den Burg H.A."/>
            <person name="van Ham R.C.H.J."/>
            <person name="Zhang S."/>
            <person name="Goodwin S.B."/>
            <person name="Grigoriev I.V."/>
            <person name="Collemare J."/>
            <person name="Bradshaw R.E."/>
        </authorList>
    </citation>
    <scope>NUCLEOTIDE SEQUENCE [LARGE SCALE GENOMIC DNA]</scope>
    <source>
        <strain evidence="2">NZE10 / CBS 128990</strain>
    </source>
</reference>
<dbReference type="HOGENOM" id="CLU_2386127_0_0_1"/>
<accession>N1PK39</accession>
<gene>
    <name evidence="1" type="ORF">DOTSEDRAFT_73902</name>
</gene>
<evidence type="ECO:0000313" key="1">
    <source>
        <dbReference type="EMBL" id="EME41656.1"/>
    </source>
</evidence>
<sequence>MKLCHRSCRWRVHARRPALVGLPRSVGHPDIISLPDPEHVEMSGLSSLLSRDIASRGSLYHPSRISYLGSPRWCALRRLLTGQTGGSTSAFTRM</sequence>
<reference evidence="1 2" key="2">
    <citation type="journal article" date="2012" name="PLoS Pathog.">
        <title>Diverse lifestyles and strategies of plant pathogenesis encoded in the genomes of eighteen Dothideomycetes fungi.</title>
        <authorList>
            <person name="Ohm R.A."/>
            <person name="Feau N."/>
            <person name="Henrissat B."/>
            <person name="Schoch C.L."/>
            <person name="Horwitz B.A."/>
            <person name="Barry K.W."/>
            <person name="Condon B.J."/>
            <person name="Copeland A.C."/>
            <person name="Dhillon B."/>
            <person name="Glaser F."/>
            <person name="Hesse C.N."/>
            <person name="Kosti I."/>
            <person name="LaButti K."/>
            <person name="Lindquist E.A."/>
            <person name="Lucas S."/>
            <person name="Salamov A.A."/>
            <person name="Bradshaw R.E."/>
            <person name="Ciuffetti L."/>
            <person name="Hamelin R.C."/>
            <person name="Kema G.H.J."/>
            <person name="Lawrence C."/>
            <person name="Scott J.A."/>
            <person name="Spatafora J.W."/>
            <person name="Turgeon B.G."/>
            <person name="de Wit P.J.G.M."/>
            <person name="Zhong S."/>
            <person name="Goodwin S.B."/>
            <person name="Grigoriev I.V."/>
        </authorList>
    </citation>
    <scope>NUCLEOTIDE SEQUENCE [LARGE SCALE GENOMIC DNA]</scope>
    <source>
        <strain evidence="2">NZE10 / CBS 128990</strain>
    </source>
</reference>
<evidence type="ECO:0000313" key="2">
    <source>
        <dbReference type="Proteomes" id="UP000016933"/>
    </source>
</evidence>
<dbReference type="AlphaFoldDB" id="N1PK39"/>